<keyword evidence="10" id="KW-1185">Reference proteome</keyword>
<gene>
    <name evidence="9" type="ORF">ASPWEDRAFT_112833</name>
</gene>
<dbReference type="VEuPathDB" id="FungiDB:ASPWEDRAFT_112833"/>
<dbReference type="RefSeq" id="XP_040687304.1">
    <property type="nucleotide sequence ID" value="XM_040828361.1"/>
</dbReference>
<dbReference type="Proteomes" id="UP000184383">
    <property type="component" value="Unassembled WGS sequence"/>
</dbReference>
<dbReference type="OrthoDB" id="5342292at2759"/>
<feature type="compositionally biased region" description="Basic and acidic residues" evidence="6">
    <location>
        <begin position="302"/>
        <end position="313"/>
    </location>
</feature>
<evidence type="ECO:0000256" key="6">
    <source>
        <dbReference type="SAM" id="MobiDB-lite"/>
    </source>
</evidence>
<feature type="domain" description="Rhodopsin" evidence="8">
    <location>
        <begin position="6"/>
        <end position="245"/>
    </location>
</feature>
<dbReference type="AlphaFoldDB" id="A0A1L9RFH5"/>
<keyword evidence="2 7" id="KW-0812">Transmembrane</keyword>
<proteinExistence type="inferred from homology"/>
<sequence length="313" mass="34875">TSFLLLRIYTKVCLLKRFWWDDVCIVLAWMFSVGTQAVILYGYAGAGYGIHIWNLSTETLSIFQRSLLAAGVIYIPALGFAKLALLMLYYRLLQTTPCWRYTIYLVTFIISGYSVALMLALIFACRPISKAWDASITTGSCIDRPAVYLATAITNTVSDVVLILIAIPIAWNLRLPFVQKLGVVRMFGLGCLTIITSIIRLTTLMPLVTSTDPTYKLGQAGLFINIEANFIILCGSLPYVRHFMRHFAPKCIGEGSRSRQKSSSQGEGSDNIRKIGLTRMQDDIEIAMNGTGEMHNANGHHNGSEDIFVDHRE</sequence>
<feature type="transmembrane region" description="Helical" evidence="7">
    <location>
        <begin position="146"/>
        <end position="171"/>
    </location>
</feature>
<evidence type="ECO:0000313" key="9">
    <source>
        <dbReference type="EMBL" id="OJJ33628.1"/>
    </source>
</evidence>
<comment type="similarity">
    <text evidence="5">Belongs to the SAT4 family.</text>
</comment>
<feature type="transmembrane region" description="Helical" evidence="7">
    <location>
        <begin position="67"/>
        <end position="90"/>
    </location>
</feature>
<evidence type="ECO:0000256" key="5">
    <source>
        <dbReference type="ARBA" id="ARBA00038359"/>
    </source>
</evidence>
<name>A0A1L9RFH5_ASPWE</name>
<keyword evidence="4 7" id="KW-0472">Membrane</keyword>
<accession>A0A1L9RFH5</accession>
<feature type="non-terminal residue" evidence="9">
    <location>
        <position position="1"/>
    </location>
</feature>
<feature type="region of interest" description="Disordered" evidence="6">
    <location>
        <begin position="253"/>
        <end position="274"/>
    </location>
</feature>
<evidence type="ECO:0000256" key="1">
    <source>
        <dbReference type="ARBA" id="ARBA00004141"/>
    </source>
</evidence>
<organism evidence="9 10">
    <name type="scientific">Aspergillus wentii DTO 134E9</name>
    <dbReference type="NCBI Taxonomy" id="1073089"/>
    <lineage>
        <taxon>Eukaryota</taxon>
        <taxon>Fungi</taxon>
        <taxon>Dikarya</taxon>
        <taxon>Ascomycota</taxon>
        <taxon>Pezizomycotina</taxon>
        <taxon>Eurotiomycetes</taxon>
        <taxon>Eurotiomycetidae</taxon>
        <taxon>Eurotiales</taxon>
        <taxon>Aspergillaceae</taxon>
        <taxon>Aspergillus</taxon>
        <taxon>Aspergillus subgen. Cremei</taxon>
    </lineage>
</organism>
<evidence type="ECO:0000259" key="8">
    <source>
        <dbReference type="Pfam" id="PF20684"/>
    </source>
</evidence>
<dbReference type="PANTHER" id="PTHR33048">
    <property type="entry name" value="PTH11-LIKE INTEGRAL MEMBRANE PROTEIN (AFU_ORTHOLOGUE AFUA_5G11245)"/>
    <property type="match status" value="1"/>
</dbReference>
<dbReference type="STRING" id="1073089.A0A1L9RFH5"/>
<feature type="transmembrane region" description="Helical" evidence="7">
    <location>
        <begin position="25"/>
        <end position="46"/>
    </location>
</feature>
<protein>
    <recommendedName>
        <fullName evidence="8">Rhodopsin domain-containing protein</fullName>
    </recommendedName>
</protein>
<evidence type="ECO:0000256" key="4">
    <source>
        <dbReference type="ARBA" id="ARBA00023136"/>
    </source>
</evidence>
<evidence type="ECO:0000256" key="7">
    <source>
        <dbReference type="SAM" id="Phobius"/>
    </source>
</evidence>
<feature type="transmembrane region" description="Helical" evidence="7">
    <location>
        <begin position="102"/>
        <end position="125"/>
    </location>
</feature>
<feature type="transmembrane region" description="Helical" evidence="7">
    <location>
        <begin position="183"/>
        <end position="208"/>
    </location>
</feature>
<dbReference type="PANTHER" id="PTHR33048:SF124">
    <property type="entry name" value="INTEGRAL MEMBRANE PROTEIN"/>
    <property type="match status" value="1"/>
</dbReference>
<evidence type="ECO:0000256" key="2">
    <source>
        <dbReference type="ARBA" id="ARBA00022692"/>
    </source>
</evidence>
<keyword evidence="3 7" id="KW-1133">Transmembrane helix</keyword>
<feature type="region of interest" description="Disordered" evidence="6">
    <location>
        <begin position="291"/>
        <end position="313"/>
    </location>
</feature>
<evidence type="ECO:0000256" key="3">
    <source>
        <dbReference type="ARBA" id="ARBA00022989"/>
    </source>
</evidence>
<dbReference type="GeneID" id="63744209"/>
<reference evidence="10" key="1">
    <citation type="journal article" date="2017" name="Genome Biol.">
        <title>Comparative genomics reveals high biological diversity and specific adaptations in the industrially and medically important fungal genus Aspergillus.</title>
        <authorList>
            <person name="de Vries R.P."/>
            <person name="Riley R."/>
            <person name="Wiebenga A."/>
            <person name="Aguilar-Osorio G."/>
            <person name="Amillis S."/>
            <person name="Uchima C.A."/>
            <person name="Anderluh G."/>
            <person name="Asadollahi M."/>
            <person name="Askin M."/>
            <person name="Barry K."/>
            <person name="Battaglia E."/>
            <person name="Bayram O."/>
            <person name="Benocci T."/>
            <person name="Braus-Stromeyer S.A."/>
            <person name="Caldana C."/>
            <person name="Canovas D."/>
            <person name="Cerqueira G.C."/>
            <person name="Chen F."/>
            <person name="Chen W."/>
            <person name="Choi C."/>
            <person name="Clum A."/>
            <person name="Dos Santos R.A."/>
            <person name="Damasio A.R."/>
            <person name="Diallinas G."/>
            <person name="Emri T."/>
            <person name="Fekete E."/>
            <person name="Flipphi M."/>
            <person name="Freyberg S."/>
            <person name="Gallo A."/>
            <person name="Gournas C."/>
            <person name="Habgood R."/>
            <person name="Hainaut M."/>
            <person name="Harispe M.L."/>
            <person name="Henrissat B."/>
            <person name="Hilden K.S."/>
            <person name="Hope R."/>
            <person name="Hossain A."/>
            <person name="Karabika E."/>
            <person name="Karaffa L."/>
            <person name="Karanyi Z."/>
            <person name="Krasevec N."/>
            <person name="Kuo A."/>
            <person name="Kusch H."/>
            <person name="LaButti K."/>
            <person name="Lagendijk E.L."/>
            <person name="Lapidus A."/>
            <person name="Levasseur A."/>
            <person name="Lindquist E."/>
            <person name="Lipzen A."/>
            <person name="Logrieco A.F."/>
            <person name="MacCabe A."/>
            <person name="Maekelae M.R."/>
            <person name="Malavazi I."/>
            <person name="Melin P."/>
            <person name="Meyer V."/>
            <person name="Mielnichuk N."/>
            <person name="Miskei M."/>
            <person name="Molnar A.P."/>
            <person name="Mule G."/>
            <person name="Ngan C.Y."/>
            <person name="Orejas M."/>
            <person name="Orosz E."/>
            <person name="Ouedraogo J.P."/>
            <person name="Overkamp K.M."/>
            <person name="Park H.-S."/>
            <person name="Perrone G."/>
            <person name="Piumi F."/>
            <person name="Punt P.J."/>
            <person name="Ram A.F."/>
            <person name="Ramon A."/>
            <person name="Rauscher S."/>
            <person name="Record E."/>
            <person name="Riano-Pachon D.M."/>
            <person name="Robert V."/>
            <person name="Roehrig J."/>
            <person name="Ruller R."/>
            <person name="Salamov A."/>
            <person name="Salih N.S."/>
            <person name="Samson R.A."/>
            <person name="Sandor E."/>
            <person name="Sanguinetti M."/>
            <person name="Schuetze T."/>
            <person name="Sepcic K."/>
            <person name="Shelest E."/>
            <person name="Sherlock G."/>
            <person name="Sophianopoulou V."/>
            <person name="Squina F.M."/>
            <person name="Sun H."/>
            <person name="Susca A."/>
            <person name="Todd R.B."/>
            <person name="Tsang A."/>
            <person name="Unkles S.E."/>
            <person name="van de Wiele N."/>
            <person name="van Rossen-Uffink D."/>
            <person name="Oliveira J.V."/>
            <person name="Vesth T.C."/>
            <person name="Visser J."/>
            <person name="Yu J.-H."/>
            <person name="Zhou M."/>
            <person name="Andersen M.R."/>
            <person name="Archer D.B."/>
            <person name="Baker S.E."/>
            <person name="Benoit I."/>
            <person name="Brakhage A.A."/>
            <person name="Braus G.H."/>
            <person name="Fischer R."/>
            <person name="Frisvad J.C."/>
            <person name="Goldman G.H."/>
            <person name="Houbraken J."/>
            <person name="Oakley B."/>
            <person name="Pocsi I."/>
            <person name="Scazzocchio C."/>
            <person name="Seiboth B."/>
            <person name="vanKuyk P.A."/>
            <person name="Wortman J."/>
            <person name="Dyer P.S."/>
            <person name="Grigoriev I.V."/>
        </authorList>
    </citation>
    <scope>NUCLEOTIDE SEQUENCE [LARGE SCALE GENOMIC DNA]</scope>
    <source>
        <strain evidence="10">DTO 134E9</strain>
    </source>
</reference>
<dbReference type="InterPro" id="IPR052337">
    <property type="entry name" value="SAT4-like"/>
</dbReference>
<dbReference type="Pfam" id="PF20684">
    <property type="entry name" value="Fung_rhodopsin"/>
    <property type="match status" value="1"/>
</dbReference>
<dbReference type="EMBL" id="KV878213">
    <property type="protein sequence ID" value="OJJ33628.1"/>
    <property type="molecule type" value="Genomic_DNA"/>
</dbReference>
<evidence type="ECO:0000313" key="10">
    <source>
        <dbReference type="Proteomes" id="UP000184383"/>
    </source>
</evidence>
<comment type="subcellular location">
    <subcellularLocation>
        <location evidence="1">Membrane</location>
        <topology evidence="1">Multi-pass membrane protein</topology>
    </subcellularLocation>
</comment>
<dbReference type="InterPro" id="IPR049326">
    <property type="entry name" value="Rhodopsin_dom_fungi"/>
</dbReference>
<dbReference type="GO" id="GO:0016020">
    <property type="term" value="C:membrane"/>
    <property type="evidence" value="ECO:0007669"/>
    <property type="project" value="UniProtKB-SubCell"/>
</dbReference>
<feature type="transmembrane region" description="Helical" evidence="7">
    <location>
        <begin position="220"/>
        <end position="240"/>
    </location>
</feature>